<dbReference type="RefSeq" id="XP_052116858.1">
    <property type="nucleotide sequence ID" value="XM_052260898.1"/>
</dbReference>
<feature type="region of interest" description="Disordered" evidence="1">
    <location>
        <begin position="1"/>
        <end position="34"/>
    </location>
</feature>
<feature type="compositionally biased region" description="Basic and acidic residues" evidence="1">
    <location>
        <begin position="1"/>
        <end position="13"/>
    </location>
</feature>
<reference evidence="3 4" key="2">
    <citation type="submission" date="2025-04" db="UniProtKB">
        <authorList>
            <consortium name="RefSeq"/>
        </authorList>
    </citation>
    <scope>IDENTIFICATION</scope>
    <source>
        <tissue evidence="3 4">Whole plant</tissue>
    </source>
</reference>
<feature type="compositionally biased region" description="Low complexity" evidence="1">
    <location>
        <begin position="14"/>
        <end position="23"/>
    </location>
</feature>
<keyword evidence="2" id="KW-1185">Reference proteome</keyword>
<evidence type="ECO:0000313" key="4">
    <source>
        <dbReference type="RefSeq" id="XP_052116858.1"/>
    </source>
</evidence>
<dbReference type="KEGG" id="adu:107486653"/>
<dbReference type="GeneID" id="107486653"/>
<evidence type="ECO:0000256" key="1">
    <source>
        <dbReference type="SAM" id="MobiDB-lite"/>
    </source>
</evidence>
<dbReference type="AlphaFoldDB" id="A0A6P4D5J3"/>
<evidence type="ECO:0000313" key="2">
    <source>
        <dbReference type="Proteomes" id="UP000515211"/>
    </source>
</evidence>
<sequence>MEGELRCEGEERTAAACPATALPTEPPNPPHFAASCRRHQQRWRREKEANARREGSLCVVVVVLEGWLSEELLRRAHRRRLGRCRRKRACTRGCWSGSPLPEAPLHLWPPGSHIEVAVLLPLPLPRFLVNGYGAVVAGTNTGAAATSFPKVRVVEVAEKVIWS</sequence>
<dbReference type="RefSeq" id="XP_015962696.1">
    <property type="nucleotide sequence ID" value="XM_016107210.3"/>
</dbReference>
<protein>
    <submittedName>
        <fullName evidence="3 4">Uncharacterized protein LOC107486653</fullName>
    </submittedName>
</protein>
<gene>
    <name evidence="3 4" type="primary">LOC107486653</name>
</gene>
<proteinExistence type="predicted"/>
<reference evidence="2" key="1">
    <citation type="journal article" date="2016" name="Nat. Genet.">
        <title>The genome sequences of Arachis duranensis and Arachis ipaensis, the diploid ancestors of cultivated peanut.</title>
        <authorList>
            <person name="Bertioli D.J."/>
            <person name="Cannon S.B."/>
            <person name="Froenicke L."/>
            <person name="Huang G."/>
            <person name="Farmer A.D."/>
            <person name="Cannon E.K."/>
            <person name="Liu X."/>
            <person name="Gao D."/>
            <person name="Clevenger J."/>
            <person name="Dash S."/>
            <person name="Ren L."/>
            <person name="Moretzsohn M.C."/>
            <person name="Shirasawa K."/>
            <person name="Huang W."/>
            <person name="Vidigal B."/>
            <person name="Abernathy B."/>
            <person name="Chu Y."/>
            <person name="Niederhuth C.E."/>
            <person name="Umale P."/>
            <person name="Araujo A.C."/>
            <person name="Kozik A."/>
            <person name="Kim K.D."/>
            <person name="Burow M.D."/>
            <person name="Varshney R.K."/>
            <person name="Wang X."/>
            <person name="Zhang X."/>
            <person name="Barkley N."/>
            <person name="Guimaraes P.M."/>
            <person name="Isobe S."/>
            <person name="Guo B."/>
            <person name="Liao B."/>
            <person name="Stalker H.T."/>
            <person name="Schmitz R.J."/>
            <person name="Scheffler B.E."/>
            <person name="Leal-Bertioli S.C."/>
            <person name="Xun X."/>
            <person name="Jackson S.A."/>
            <person name="Michelmore R."/>
            <person name="Ozias-Akins P."/>
        </authorList>
    </citation>
    <scope>NUCLEOTIDE SEQUENCE [LARGE SCALE GENOMIC DNA]</scope>
    <source>
        <strain evidence="2">cv. V14167</strain>
    </source>
</reference>
<accession>A0A6P4D5J3</accession>
<name>A0A6P4D5J3_ARADU</name>
<organism evidence="2 3">
    <name type="scientific">Arachis duranensis</name>
    <name type="common">Wild peanut</name>
    <dbReference type="NCBI Taxonomy" id="130453"/>
    <lineage>
        <taxon>Eukaryota</taxon>
        <taxon>Viridiplantae</taxon>
        <taxon>Streptophyta</taxon>
        <taxon>Embryophyta</taxon>
        <taxon>Tracheophyta</taxon>
        <taxon>Spermatophyta</taxon>
        <taxon>Magnoliopsida</taxon>
        <taxon>eudicotyledons</taxon>
        <taxon>Gunneridae</taxon>
        <taxon>Pentapetalae</taxon>
        <taxon>rosids</taxon>
        <taxon>fabids</taxon>
        <taxon>Fabales</taxon>
        <taxon>Fabaceae</taxon>
        <taxon>Papilionoideae</taxon>
        <taxon>50 kb inversion clade</taxon>
        <taxon>dalbergioids sensu lato</taxon>
        <taxon>Dalbergieae</taxon>
        <taxon>Pterocarpus clade</taxon>
        <taxon>Arachis</taxon>
    </lineage>
</organism>
<dbReference type="Proteomes" id="UP000515211">
    <property type="component" value="Chromosome 4"/>
</dbReference>
<evidence type="ECO:0000313" key="3">
    <source>
        <dbReference type="RefSeq" id="XP_015962696.1"/>
    </source>
</evidence>